<feature type="transmembrane region" description="Helical" evidence="7">
    <location>
        <begin position="517"/>
        <end position="536"/>
    </location>
</feature>
<evidence type="ECO:0000256" key="4">
    <source>
        <dbReference type="ARBA" id="ARBA00023136"/>
    </source>
</evidence>
<evidence type="ECO:0000313" key="10">
    <source>
        <dbReference type="Proteomes" id="UP001190700"/>
    </source>
</evidence>
<dbReference type="EMBL" id="LGRX02035532">
    <property type="protein sequence ID" value="KAK3234240.1"/>
    <property type="molecule type" value="Genomic_DNA"/>
</dbReference>
<feature type="transmembrane region" description="Helical" evidence="7">
    <location>
        <begin position="1564"/>
        <end position="1587"/>
    </location>
</feature>
<reference evidence="9 10" key="1">
    <citation type="journal article" date="2015" name="Genome Biol. Evol.">
        <title>Comparative Genomics of a Bacterivorous Green Alga Reveals Evolutionary Causalities and Consequences of Phago-Mixotrophic Mode of Nutrition.</title>
        <authorList>
            <person name="Burns J.A."/>
            <person name="Paasch A."/>
            <person name="Narechania A."/>
            <person name="Kim E."/>
        </authorList>
    </citation>
    <scope>NUCLEOTIDE SEQUENCE [LARGE SCALE GENOMIC DNA]</scope>
    <source>
        <strain evidence="9 10">PLY_AMNH</strain>
    </source>
</reference>
<evidence type="ECO:0000256" key="6">
    <source>
        <dbReference type="SAM" id="MobiDB-lite"/>
    </source>
</evidence>
<feature type="compositionally biased region" description="Pro residues" evidence="6">
    <location>
        <begin position="712"/>
        <end position="727"/>
    </location>
</feature>
<keyword evidence="3 7" id="KW-1133">Transmembrane helix</keyword>
<dbReference type="Proteomes" id="UP001190700">
    <property type="component" value="Unassembled WGS sequence"/>
</dbReference>
<dbReference type="InterPro" id="IPR005821">
    <property type="entry name" value="Ion_trans_dom"/>
</dbReference>
<feature type="transmembrane region" description="Helical" evidence="7">
    <location>
        <begin position="72"/>
        <end position="93"/>
    </location>
</feature>
<name>A0AAE0BE05_9CHLO</name>
<feature type="region of interest" description="Disordered" evidence="6">
    <location>
        <begin position="705"/>
        <end position="736"/>
    </location>
</feature>
<evidence type="ECO:0000256" key="7">
    <source>
        <dbReference type="SAM" id="Phobius"/>
    </source>
</evidence>
<feature type="transmembrane region" description="Helical" evidence="7">
    <location>
        <begin position="1422"/>
        <end position="1445"/>
    </location>
</feature>
<evidence type="ECO:0000256" key="1">
    <source>
        <dbReference type="ARBA" id="ARBA00004141"/>
    </source>
</evidence>
<gene>
    <name evidence="9" type="ORF">CYMTET_55497</name>
</gene>
<dbReference type="Pfam" id="PF00520">
    <property type="entry name" value="Ion_trans"/>
    <property type="match status" value="4"/>
</dbReference>
<keyword evidence="4 7" id="KW-0472">Membrane</keyword>
<feature type="transmembrane region" description="Helical" evidence="7">
    <location>
        <begin position="396"/>
        <end position="414"/>
    </location>
</feature>
<dbReference type="Gene3D" id="1.10.287.70">
    <property type="match status" value="4"/>
</dbReference>
<accession>A0AAE0BE05</accession>
<proteinExistence type="predicted"/>
<comment type="subcellular location">
    <subcellularLocation>
        <location evidence="1">Membrane</location>
        <topology evidence="1">Multi-pass membrane protein</topology>
    </subcellularLocation>
</comment>
<dbReference type="PANTHER" id="PTHR10037">
    <property type="entry name" value="VOLTAGE-GATED CATION CHANNEL CALCIUM AND SODIUM"/>
    <property type="match status" value="1"/>
</dbReference>
<keyword evidence="2 7" id="KW-0812">Transmembrane</keyword>
<evidence type="ECO:0000313" key="9">
    <source>
        <dbReference type="EMBL" id="KAK3234240.1"/>
    </source>
</evidence>
<sequence>MAEAIMAAAKNEALKSEIRAHKEPVKGILQTLCIRIATSKQFDNFIILLILLNCASLAAYDPIQEGGAWNETLSLIELAFNACFTVEIIIRVTSLGSLLQHLRDAWNFFDFVIVVMGYSSLLGTSSGVNGLRALRALRALRPLRTVSRVPSLRAIADSFVNAVPLLLSVMSILFFYHVLFAIAGLNLFMKALHNRCVDSSGVPNDDDSFGCGGAHTCTAEGSFCGDEDDLADGHGILPPGIPAFDNFLKSILTVFVGTTLEGWPTMMYRTMDSTSTASILYYFGLVLSGPFFIVNLFLAVLKIKFSESAGMEEEKTDTEPKDVEGEIGIQALTSPASQNVSTTDEQPKLCLRSRLCQPFVWLRKLLSSWCGERSGPRPKYLQLCLRLVESNAFNRFFWGVILVNTLCLAVEYHGMPESMQNFLSVMNVYLTMLFTLELVLKIAGLGLSTFLEDYFNIFDFLIVAISMVEINVEGGIKGLSALRCFRVLRIFKVFKYAPSLTQIVGVLLSSLASFLSIGLLLFLFLGVFSIIGLHVYGDVLEEDQRPNFRNIGQAFILVFQVLTLENWNELMLDVVDRTDWSAVLYFVLWVIIGNYICLTLFLAVVMEAFEGEIDSNDTFSKKKTAPSDAWSVKVKTSMRQMTRKVSTIGRVASRMSKVYDKVAEQKIVKTSSGYLIVPLSPDPMKFQISDSEAIHMDEISMHHVLSRGRQPVPQPEGTPPGAVPEEPPFLEMARTPPSDAVDLGLLTQTPDSLEPLADLQSELALGLDASLQSEGDALEEAAKLAPLSPPDSPSPRSQSPRTSRSRLPSSLASLALPDDEHAPGPEGKSLAQPVGESAHGAPRIVDLRTCSGLEGLSHLHRDSDMDLEMLPEELEGRRELEALGLPGTPGRCARVDQPGGPVASSAAEALDGPGALGRKVSLPEGRPPGAATGPQAVCEAFDPQIQVVEADIQAHDRESILRSPSMLRSDSNPMHPDKLAEEVKPRMAMFNTANDEHPAVRLMRAQLLSMVNSRSFDYFMFVCVILSYGLERPTMEDDSKEGKIWTLVDLVTMSIFTLEMVLKVAIFGLWKDNARQKAYLSSSWNRLDMTIVFSSLLLFGLEQGTSIPELGLVRLLRALRPLRIISRSAGIQLVVNSLMHSVFSITNVFLLCVLFFFIFGILGVQLFAGKFHKCQIGGEPTDMGYEDFGTTSFSQLEKVVAALDRDECTCSYCSWENAFLHFDNIGIAMLSLFVVSALDGWAEVLHDAMDATEVDKAPKRDNFPGAFMFLAVFICIVAFALLNLFIGVVHFQFSRIKMLKQTNDVILTEDQKHWTLIVYTLSRLSAPVLVEAPSGTGLVAKSRQYVFRMVVHPMFDNLMMLCILLNTLSMACTHYRESAVWTQILNYGNYFFVTIFTAEAGCKIIGLGPKQYWKDGWNRFDFVIVMGSLLDLMVAVLNASFLRIFRVGRISRISRVMRLTRSLNGVQSLMKTLVQSLSAFQTVGSLLLLVFFMYSYAGVLLFGRIKHGDNINDHANFESFDFASITLLRVATGEAWAGILEDSWKNGCKDGDSNNKGCGGIVAIPFYLSFLLAVSMILLQLFTAIIIQNFEDRDSKDRWPITEEMMESFSQLWEENAQGEYLSVKGLRRMMDTMPEPIGLISEKHYLDHPPIGVSHGANVLHLVSNVDVKLSPYGMRFHSTLYALCTRVAEQELPYGDLRRGHQAMVANMKSSTGPYIAKSKDPQDDSDLSYFRTFSEAEQRQIGLVHVMAALVVQAYWRRNVEKIRRQRKLRAEVAEKERQRAAEEAEANPVGASHVQKGPLMILKTEARVMSRKL</sequence>
<organism evidence="9 10">
    <name type="scientific">Cymbomonas tetramitiformis</name>
    <dbReference type="NCBI Taxonomy" id="36881"/>
    <lineage>
        <taxon>Eukaryota</taxon>
        <taxon>Viridiplantae</taxon>
        <taxon>Chlorophyta</taxon>
        <taxon>Pyramimonadophyceae</taxon>
        <taxon>Pyramimonadales</taxon>
        <taxon>Pyramimonadaceae</taxon>
        <taxon>Cymbomonas</taxon>
    </lineage>
</organism>
<feature type="compositionally biased region" description="Low complexity" evidence="6">
    <location>
        <begin position="794"/>
        <end position="816"/>
    </location>
</feature>
<keyword evidence="5" id="KW-0175">Coiled coil</keyword>
<keyword evidence="10" id="KW-1185">Reference proteome</keyword>
<feature type="domain" description="Ion transport" evidence="8">
    <location>
        <begin position="40"/>
        <end position="307"/>
    </location>
</feature>
<evidence type="ECO:0000256" key="3">
    <source>
        <dbReference type="ARBA" id="ARBA00022989"/>
    </source>
</evidence>
<feature type="transmembrane region" description="Helical" evidence="7">
    <location>
        <begin position="548"/>
        <end position="564"/>
    </location>
</feature>
<dbReference type="InterPro" id="IPR027359">
    <property type="entry name" value="Volt_channel_dom_sf"/>
</dbReference>
<feature type="transmembrane region" description="Helical" evidence="7">
    <location>
        <begin position="1148"/>
        <end position="1168"/>
    </location>
</feature>
<dbReference type="PANTHER" id="PTHR10037:SF62">
    <property type="entry name" value="SODIUM CHANNEL PROTEIN 60E"/>
    <property type="match status" value="1"/>
</dbReference>
<feature type="transmembrane region" description="Helical" evidence="7">
    <location>
        <begin position="1266"/>
        <end position="1291"/>
    </location>
</feature>
<feature type="domain" description="Ion transport" evidence="8">
    <location>
        <begin position="1014"/>
        <end position="1297"/>
    </location>
</feature>
<evidence type="ECO:0000256" key="2">
    <source>
        <dbReference type="ARBA" id="ARBA00022692"/>
    </source>
</evidence>
<feature type="region of interest" description="Disordered" evidence="6">
    <location>
        <begin position="896"/>
        <end position="935"/>
    </location>
</feature>
<dbReference type="SUPFAM" id="SSF81324">
    <property type="entry name" value="Voltage-gated potassium channels"/>
    <property type="match status" value="4"/>
</dbReference>
<feature type="transmembrane region" description="Helical" evidence="7">
    <location>
        <begin position="42"/>
        <end position="60"/>
    </location>
</feature>
<feature type="transmembrane region" description="Helical" evidence="7">
    <location>
        <begin position="1225"/>
        <end position="1246"/>
    </location>
</feature>
<evidence type="ECO:0000259" key="8">
    <source>
        <dbReference type="Pfam" id="PF00520"/>
    </source>
</evidence>
<feature type="transmembrane region" description="Helical" evidence="7">
    <location>
        <begin position="105"/>
        <end position="122"/>
    </location>
</feature>
<feature type="coiled-coil region" evidence="5">
    <location>
        <begin position="1762"/>
        <end position="1789"/>
    </location>
</feature>
<feature type="domain" description="Ion transport" evidence="8">
    <location>
        <begin position="1352"/>
        <end position="1596"/>
    </location>
</feature>
<feature type="transmembrane region" description="Helical" evidence="7">
    <location>
        <begin position="584"/>
        <end position="605"/>
    </location>
</feature>
<feature type="transmembrane region" description="Helical" evidence="7">
    <location>
        <begin position="279"/>
        <end position="301"/>
    </location>
</feature>
<dbReference type="Gene3D" id="1.20.120.350">
    <property type="entry name" value="Voltage-gated potassium channels. Chain C"/>
    <property type="match status" value="4"/>
</dbReference>
<dbReference type="InterPro" id="IPR043203">
    <property type="entry name" value="VGCC_Ca_Na"/>
</dbReference>
<evidence type="ECO:0000256" key="5">
    <source>
        <dbReference type="SAM" id="Coils"/>
    </source>
</evidence>
<feature type="transmembrane region" description="Helical" evidence="7">
    <location>
        <begin position="1477"/>
        <end position="1497"/>
    </location>
</feature>
<feature type="domain" description="Ion transport" evidence="8">
    <location>
        <begin position="391"/>
        <end position="610"/>
    </location>
</feature>
<protein>
    <submittedName>
        <fullName evidence="9">Mitochondrial thiamine pyrophosphate transporter</fullName>
    </submittedName>
</protein>
<feature type="transmembrane region" description="Helical" evidence="7">
    <location>
        <begin position="454"/>
        <end position="472"/>
    </location>
</feature>
<feature type="transmembrane region" description="Helical" evidence="7">
    <location>
        <begin position="426"/>
        <end position="448"/>
    </location>
</feature>
<feature type="transmembrane region" description="Helical" evidence="7">
    <location>
        <begin position="165"/>
        <end position="188"/>
    </location>
</feature>
<feature type="region of interest" description="Disordered" evidence="6">
    <location>
        <begin position="782"/>
        <end position="840"/>
    </location>
</feature>
<comment type="caution">
    <text evidence="9">The sequence shown here is derived from an EMBL/GenBank/DDBJ whole genome shotgun (WGS) entry which is preliminary data.</text>
</comment>
<dbReference type="GO" id="GO:0001518">
    <property type="term" value="C:voltage-gated sodium channel complex"/>
    <property type="evidence" value="ECO:0007669"/>
    <property type="project" value="TreeGrafter"/>
</dbReference>
<dbReference type="GO" id="GO:0005248">
    <property type="term" value="F:voltage-gated sodium channel activity"/>
    <property type="evidence" value="ECO:0007669"/>
    <property type="project" value="TreeGrafter"/>
</dbReference>